<organism evidence="2">
    <name type="scientific">Mesoaciditoga lauensis</name>
    <dbReference type="NCBI Taxonomy" id="1495039"/>
    <lineage>
        <taxon>Bacteria</taxon>
        <taxon>Thermotogati</taxon>
        <taxon>Thermotogota</taxon>
        <taxon>Thermotogae</taxon>
        <taxon>Mesoaciditogales</taxon>
        <taxon>Mesoaciditogaceae</taxon>
        <taxon>Mesoaciditoga</taxon>
    </lineage>
</organism>
<gene>
    <name evidence="2" type="ORF">ENX73_02710</name>
</gene>
<dbReference type="Pfam" id="PF00483">
    <property type="entry name" value="NTP_transferase"/>
    <property type="match status" value="1"/>
</dbReference>
<dbReference type="Gene3D" id="2.160.10.10">
    <property type="entry name" value="Hexapeptide repeat proteins"/>
    <property type="match status" value="1"/>
</dbReference>
<dbReference type="InterPro" id="IPR029044">
    <property type="entry name" value="Nucleotide-diphossugar_trans"/>
</dbReference>
<comment type="caution">
    <text evidence="2">The sequence shown here is derived from an EMBL/GenBank/DDBJ whole genome shotgun (WGS) entry which is preliminary data.</text>
</comment>
<evidence type="ECO:0000313" key="2">
    <source>
        <dbReference type="EMBL" id="HGE75019.1"/>
    </source>
</evidence>
<dbReference type="EC" id="2.7.7.24" evidence="2"/>
<dbReference type="PANTHER" id="PTHR42883:SF2">
    <property type="entry name" value="THYMIDYLYLTRANSFERASE"/>
    <property type="match status" value="1"/>
</dbReference>
<dbReference type="InterPro" id="IPR005908">
    <property type="entry name" value="G1P_thy_trans_l"/>
</dbReference>
<accession>A0A7V3VSG2</accession>
<protein>
    <submittedName>
        <fullName evidence="2">Glucose-1-phosphate thymidylyltransferase</fullName>
        <ecNumber evidence="2">2.7.7.24</ecNumber>
    </submittedName>
</protein>
<keyword evidence="2" id="KW-0808">Transferase</keyword>
<dbReference type="AlphaFoldDB" id="A0A7V3VSG2"/>
<sequence>MKAIVLCAGKGTRLRPLTFTSAKQLIPVANKPVILYSIEKIKDTGITEIGMIVNTENVSAFREALGDGSDFGIKISYIIQADPKGLAHAVQTAKDFLDGDSFLMYLGDNLIQEDLMNFTKDFAEKKLNASILLTPVDDPSRFGVAIMNGNSIFKVVEKPQNPPSNLAIIGVYLFDSSIFDGIEHIKPSWRGELEITDAIQYLIEKGYKVQGHIIYGWWKDTGKPEDLLEANRRILENVRHSIKNGSINGGSKIEGHVIIEEGTEIVNSIIRGPVTVDKGSMIVNSYIGPYTSIGAKVTVENAEIENSILLENSIVRNVDVRIDSSIIGKNALVANIDRKPKVHNLVIGDYSSIKLG</sequence>
<dbReference type="CDD" id="cd04189">
    <property type="entry name" value="G1P_TT_long"/>
    <property type="match status" value="1"/>
</dbReference>
<reference evidence="2" key="1">
    <citation type="journal article" date="2020" name="mSystems">
        <title>Genome- and Community-Level Interaction Insights into Carbon Utilization and Element Cycling Functions of Hydrothermarchaeota in Hydrothermal Sediment.</title>
        <authorList>
            <person name="Zhou Z."/>
            <person name="Liu Y."/>
            <person name="Xu W."/>
            <person name="Pan J."/>
            <person name="Luo Z.H."/>
            <person name="Li M."/>
        </authorList>
    </citation>
    <scope>NUCLEOTIDE SEQUENCE [LARGE SCALE GENOMIC DNA]</scope>
    <source>
        <strain evidence="2">SpSt-966</strain>
    </source>
</reference>
<dbReference type="EMBL" id="DTPE01000112">
    <property type="protein sequence ID" value="HGE75019.1"/>
    <property type="molecule type" value="Genomic_DNA"/>
</dbReference>
<evidence type="ECO:0000259" key="1">
    <source>
        <dbReference type="Pfam" id="PF00483"/>
    </source>
</evidence>
<dbReference type="Gene3D" id="3.90.550.10">
    <property type="entry name" value="Spore Coat Polysaccharide Biosynthesis Protein SpsA, Chain A"/>
    <property type="match status" value="1"/>
</dbReference>
<dbReference type="NCBIfam" id="TIGR01208">
    <property type="entry name" value="rmlA_long"/>
    <property type="match status" value="1"/>
</dbReference>
<dbReference type="InterPro" id="IPR005835">
    <property type="entry name" value="NTP_transferase_dom"/>
</dbReference>
<dbReference type="GO" id="GO:0008879">
    <property type="term" value="F:glucose-1-phosphate thymidylyltransferase activity"/>
    <property type="evidence" value="ECO:0007669"/>
    <property type="project" value="UniProtKB-EC"/>
</dbReference>
<dbReference type="SUPFAM" id="SSF53448">
    <property type="entry name" value="Nucleotide-diphospho-sugar transferases"/>
    <property type="match status" value="1"/>
</dbReference>
<name>A0A7V3VSG2_9BACT</name>
<keyword evidence="2" id="KW-0548">Nucleotidyltransferase</keyword>
<proteinExistence type="predicted"/>
<dbReference type="PANTHER" id="PTHR42883">
    <property type="entry name" value="GLUCOSE-1-PHOSPHATE THYMIDYLTRANSFERASE"/>
    <property type="match status" value="1"/>
</dbReference>
<feature type="domain" description="Nucleotidyl transferase" evidence="1">
    <location>
        <begin position="2"/>
        <end position="236"/>
    </location>
</feature>